<evidence type="ECO:0000313" key="7">
    <source>
        <dbReference type="Proteomes" id="UP001235712"/>
    </source>
</evidence>
<gene>
    <name evidence="6" type="ORF">J2S57_006303</name>
</gene>
<evidence type="ECO:0000256" key="2">
    <source>
        <dbReference type="ARBA" id="ARBA00023125"/>
    </source>
</evidence>
<dbReference type="PANTHER" id="PTHR30055">
    <property type="entry name" value="HTH-TYPE TRANSCRIPTIONAL REGULATOR RUTR"/>
    <property type="match status" value="1"/>
</dbReference>
<name>A0ABT9PCW4_9ACTN</name>
<proteinExistence type="predicted"/>
<dbReference type="PANTHER" id="PTHR30055:SF234">
    <property type="entry name" value="HTH-TYPE TRANSCRIPTIONAL REGULATOR BETI"/>
    <property type="match status" value="1"/>
</dbReference>
<dbReference type="Proteomes" id="UP001235712">
    <property type="component" value="Unassembled WGS sequence"/>
</dbReference>
<evidence type="ECO:0000256" key="4">
    <source>
        <dbReference type="PROSITE-ProRule" id="PRU00335"/>
    </source>
</evidence>
<feature type="DNA-binding region" description="H-T-H motif" evidence="4">
    <location>
        <begin position="32"/>
        <end position="51"/>
    </location>
</feature>
<dbReference type="RefSeq" id="WP_307249620.1">
    <property type="nucleotide sequence ID" value="NZ_JAUSQZ010000001.1"/>
</dbReference>
<dbReference type="Gene3D" id="1.10.357.10">
    <property type="entry name" value="Tetracycline Repressor, domain 2"/>
    <property type="match status" value="1"/>
</dbReference>
<dbReference type="Pfam" id="PF00440">
    <property type="entry name" value="TetR_N"/>
    <property type="match status" value="1"/>
</dbReference>
<keyword evidence="3" id="KW-0804">Transcription</keyword>
<keyword evidence="2 4" id="KW-0238">DNA-binding</keyword>
<reference evidence="6 7" key="1">
    <citation type="submission" date="2023-07" db="EMBL/GenBank/DDBJ databases">
        <title>Sequencing the genomes of 1000 actinobacteria strains.</title>
        <authorList>
            <person name="Klenk H.-P."/>
        </authorList>
    </citation>
    <scope>NUCLEOTIDE SEQUENCE [LARGE SCALE GENOMIC DNA]</scope>
    <source>
        <strain evidence="6 7">DSM 44388</strain>
    </source>
</reference>
<protein>
    <submittedName>
        <fullName evidence="6">AcrR family transcriptional regulator</fullName>
    </submittedName>
</protein>
<evidence type="ECO:0000256" key="3">
    <source>
        <dbReference type="ARBA" id="ARBA00023163"/>
    </source>
</evidence>
<dbReference type="SUPFAM" id="SSF46689">
    <property type="entry name" value="Homeodomain-like"/>
    <property type="match status" value="1"/>
</dbReference>
<accession>A0ABT9PCW4</accession>
<sequence length="184" mass="19546">MARPVGRRGETRERILAAALELFAENGVHGTSLQQIADRLGVAKASVYHQFPTKDAMVVAVVQPATDAVGALVDEAESIADRAGQLDVLLRGMVDLVVEQRTLAAVLHGDPGVEPVLRAFTDLPGRVQRLQDLLLGADPSPARRVALSVLGGGLMLSGVDPLLAGLPDDVLRRELLATARQLFH</sequence>
<evidence type="ECO:0000256" key="1">
    <source>
        <dbReference type="ARBA" id="ARBA00023015"/>
    </source>
</evidence>
<keyword evidence="1" id="KW-0805">Transcription regulation</keyword>
<dbReference type="EMBL" id="JAUSQZ010000001">
    <property type="protein sequence ID" value="MDP9830554.1"/>
    <property type="molecule type" value="Genomic_DNA"/>
</dbReference>
<feature type="domain" description="HTH tetR-type" evidence="5">
    <location>
        <begin position="9"/>
        <end position="69"/>
    </location>
</feature>
<dbReference type="PROSITE" id="PS50977">
    <property type="entry name" value="HTH_TETR_2"/>
    <property type="match status" value="1"/>
</dbReference>
<organism evidence="6 7">
    <name type="scientific">Kineosporia succinea</name>
    <dbReference type="NCBI Taxonomy" id="84632"/>
    <lineage>
        <taxon>Bacteria</taxon>
        <taxon>Bacillati</taxon>
        <taxon>Actinomycetota</taxon>
        <taxon>Actinomycetes</taxon>
        <taxon>Kineosporiales</taxon>
        <taxon>Kineosporiaceae</taxon>
        <taxon>Kineosporia</taxon>
    </lineage>
</organism>
<dbReference type="InterPro" id="IPR001647">
    <property type="entry name" value="HTH_TetR"/>
</dbReference>
<evidence type="ECO:0000259" key="5">
    <source>
        <dbReference type="PROSITE" id="PS50977"/>
    </source>
</evidence>
<dbReference type="InterPro" id="IPR050109">
    <property type="entry name" value="HTH-type_TetR-like_transc_reg"/>
</dbReference>
<comment type="caution">
    <text evidence="6">The sequence shown here is derived from an EMBL/GenBank/DDBJ whole genome shotgun (WGS) entry which is preliminary data.</text>
</comment>
<dbReference type="PRINTS" id="PR00455">
    <property type="entry name" value="HTHTETR"/>
</dbReference>
<evidence type="ECO:0000313" key="6">
    <source>
        <dbReference type="EMBL" id="MDP9830554.1"/>
    </source>
</evidence>
<keyword evidence="7" id="KW-1185">Reference proteome</keyword>
<dbReference type="InterPro" id="IPR009057">
    <property type="entry name" value="Homeodomain-like_sf"/>
</dbReference>